<organism evidence="6 7">
    <name type="scientific">Fusobacterium hominis</name>
    <dbReference type="NCBI Taxonomy" id="2764326"/>
    <lineage>
        <taxon>Bacteria</taxon>
        <taxon>Fusobacteriati</taxon>
        <taxon>Fusobacteriota</taxon>
        <taxon>Fusobacteriia</taxon>
        <taxon>Fusobacteriales</taxon>
        <taxon>Fusobacteriaceae</taxon>
        <taxon>Fusobacterium</taxon>
    </lineage>
</organism>
<dbReference type="Pfam" id="PF03466">
    <property type="entry name" value="LysR_substrate"/>
    <property type="match status" value="1"/>
</dbReference>
<accession>A0A7G9GVI4</accession>
<proteinExistence type="inferred from homology"/>
<dbReference type="AlphaFoldDB" id="A0A7G9GVI4"/>
<dbReference type="PANTHER" id="PTHR30126">
    <property type="entry name" value="HTH-TYPE TRANSCRIPTIONAL REGULATOR"/>
    <property type="match status" value="1"/>
</dbReference>
<dbReference type="Gene3D" id="3.40.190.290">
    <property type="match status" value="1"/>
</dbReference>
<dbReference type="KEGG" id="fho:H9Q81_07585"/>
<dbReference type="SUPFAM" id="SSF53850">
    <property type="entry name" value="Periplasmic binding protein-like II"/>
    <property type="match status" value="1"/>
</dbReference>
<dbReference type="InterPro" id="IPR036390">
    <property type="entry name" value="WH_DNA-bd_sf"/>
</dbReference>
<dbReference type="Pfam" id="PF00126">
    <property type="entry name" value="HTH_1"/>
    <property type="match status" value="1"/>
</dbReference>
<dbReference type="GO" id="GO:0000976">
    <property type="term" value="F:transcription cis-regulatory region binding"/>
    <property type="evidence" value="ECO:0007669"/>
    <property type="project" value="TreeGrafter"/>
</dbReference>
<dbReference type="PRINTS" id="PR00039">
    <property type="entry name" value="HTHLYSR"/>
</dbReference>
<dbReference type="Gene3D" id="1.10.10.10">
    <property type="entry name" value="Winged helix-like DNA-binding domain superfamily/Winged helix DNA-binding domain"/>
    <property type="match status" value="1"/>
</dbReference>
<keyword evidence="2" id="KW-0805">Transcription regulation</keyword>
<dbReference type="EMBL" id="CP060637">
    <property type="protein sequence ID" value="QNM14816.1"/>
    <property type="molecule type" value="Genomic_DNA"/>
</dbReference>
<evidence type="ECO:0000313" key="7">
    <source>
        <dbReference type="Proteomes" id="UP000515913"/>
    </source>
</evidence>
<evidence type="ECO:0000256" key="4">
    <source>
        <dbReference type="ARBA" id="ARBA00023163"/>
    </source>
</evidence>
<keyword evidence="7" id="KW-1185">Reference proteome</keyword>
<dbReference type="RefSeq" id="WP_101474377.1">
    <property type="nucleotide sequence ID" value="NZ_CP060637.1"/>
</dbReference>
<reference evidence="6 7" key="1">
    <citation type="submission" date="2020-08" db="EMBL/GenBank/DDBJ databases">
        <authorList>
            <person name="Liu C."/>
            <person name="Sun Q."/>
        </authorList>
    </citation>
    <scope>NUCLEOTIDE SEQUENCE [LARGE SCALE GENOMIC DNA]</scope>
    <source>
        <strain evidence="6 7">NSJ-57</strain>
    </source>
</reference>
<evidence type="ECO:0000259" key="5">
    <source>
        <dbReference type="PROSITE" id="PS50931"/>
    </source>
</evidence>
<comment type="similarity">
    <text evidence="1">Belongs to the LysR transcriptional regulatory family.</text>
</comment>
<dbReference type="InterPro" id="IPR005119">
    <property type="entry name" value="LysR_subst-bd"/>
</dbReference>
<evidence type="ECO:0000256" key="1">
    <source>
        <dbReference type="ARBA" id="ARBA00009437"/>
    </source>
</evidence>
<dbReference type="PROSITE" id="PS50931">
    <property type="entry name" value="HTH_LYSR"/>
    <property type="match status" value="1"/>
</dbReference>
<dbReference type="PANTHER" id="PTHR30126:SF39">
    <property type="entry name" value="HTH-TYPE TRANSCRIPTIONAL REGULATOR CYSL"/>
    <property type="match status" value="1"/>
</dbReference>
<feature type="domain" description="HTH lysR-type" evidence="5">
    <location>
        <begin position="23"/>
        <end position="80"/>
    </location>
</feature>
<name>A0A7G9GVI4_9FUSO</name>
<dbReference type="GO" id="GO:0003700">
    <property type="term" value="F:DNA-binding transcription factor activity"/>
    <property type="evidence" value="ECO:0007669"/>
    <property type="project" value="InterPro"/>
</dbReference>
<keyword evidence="3" id="KW-0238">DNA-binding</keyword>
<dbReference type="InterPro" id="IPR000847">
    <property type="entry name" value="LysR_HTH_N"/>
</dbReference>
<evidence type="ECO:0000313" key="6">
    <source>
        <dbReference type="EMBL" id="QNM14816.1"/>
    </source>
</evidence>
<protein>
    <submittedName>
        <fullName evidence="6">LysR family transcriptional regulator</fullName>
    </submittedName>
</protein>
<gene>
    <name evidence="6" type="ORF">H9Q81_07585</name>
</gene>
<dbReference type="InterPro" id="IPR036388">
    <property type="entry name" value="WH-like_DNA-bd_sf"/>
</dbReference>
<sequence length="310" mass="35958">MKNIKIIREGVIAIYLCCNNEKMNLKHLLIFIEVATCKKMNLAAKRLSLSQPAVSKAILDLEDYYNIKLFERYPRELCITEAGKILLIHAKRVINYWNILEETMKNPTYRKPIQIGVTITIGNNILWDILKNYKSEKIKVIVNNTSKIEEKLLTNELDIGIVEGVIRSNHLILKPILEDRLVLVCGKTHRFYYQNEDVMLEQLENESFIMREEGSGTRDLFVSYIESEGYSINIDWECTETNVIIKGVLDGYGLTVISQRLVQKELEDGSLKVVNLKNFNWARTFNLVYHKNKLLSPDLKEFINLVITNE</sequence>
<evidence type="ECO:0000256" key="2">
    <source>
        <dbReference type="ARBA" id="ARBA00023015"/>
    </source>
</evidence>
<dbReference type="Proteomes" id="UP000515913">
    <property type="component" value="Chromosome"/>
</dbReference>
<keyword evidence="4" id="KW-0804">Transcription</keyword>
<dbReference type="SUPFAM" id="SSF46785">
    <property type="entry name" value="Winged helix' DNA-binding domain"/>
    <property type="match status" value="1"/>
</dbReference>
<evidence type="ECO:0000256" key="3">
    <source>
        <dbReference type="ARBA" id="ARBA00023125"/>
    </source>
</evidence>